<dbReference type="InterPro" id="IPR036069">
    <property type="entry name" value="DUF34/NIF3_sf"/>
</dbReference>
<dbReference type="NCBIfam" id="TIGR00486">
    <property type="entry name" value="YbgI_SA1388"/>
    <property type="match status" value="1"/>
</dbReference>
<dbReference type="Proteomes" id="UP000182350">
    <property type="component" value="Unassembled WGS sequence"/>
</dbReference>
<keyword evidence="7" id="KW-1185">Reference proteome</keyword>
<evidence type="ECO:0000256" key="4">
    <source>
        <dbReference type="ARBA" id="ARBA00022723"/>
    </source>
</evidence>
<evidence type="ECO:0000313" key="6">
    <source>
        <dbReference type="EMBL" id="SFX02523.1"/>
    </source>
</evidence>
<dbReference type="GO" id="GO:0046872">
    <property type="term" value="F:metal ion binding"/>
    <property type="evidence" value="ECO:0007669"/>
    <property type="project" value="UniProtKB-KW"/>
</dbReference>
<evidence type="ECO:0000256" key="2">
    <source>
        <dbReference type="ARBA" id="ARBA00011643"/>
    </source>
</evidence>
<dbReference type="PANTHER" id="PTHR13799">
    <property type="entry name" value="NGG1 INTERACTING FACTOR 3"/>
    <property type="match status" value="1"/>
</dbReference>
<reference evidence="6 7" key="1">
    <citation type="submission" date="2016-11" db="EMBL/GenBank/DDBJ databases">
        <authorList>
            <person name="Jaros S."/>
            <person name="Januszkiewicz K."/>
            <person name="Wedrychowicz H."/>
        </authorList>
    </citation>
    <scope>NUCLEOTIDE SEQUENCE [LARGE SCALE GENOMIC DNA]</scope>
    <source>
        <strain evidence="6 7">DSM 21637</strain>
    </source>
</reference>
<feature type="binding site" evidence="5">
    <location>
        <position position="65"/>
    </location>
    <ligand>
        <name>a divalent metal cation</name>
        <dbReference type="ChEBI" id="CHEBI:60240"/>
        <label>1</label>
    </ligand>
</feature>
<dbReference type="FunFam" id="3.40.1390.30:FF:000001">
    <property type="entry name" value="GTP cyclohydrolase 1 type 2"/>
    <property type="match status" value="1"/>
</dbReference>
<evidence type="ECO:0000256" key="5">
    <source>
        <dbReference type="PIRSR" id="PIRSR602678-1"/>
    </source>
</evidence>
<name>A0A1K1TR63_9GAMM</name>
<dbReference type="RefSeq" id="WP_072324860.1">
    <property type="nucleotide sequence ID" value="NZ_FPJW01000001.1"/>
</dbReference>
<keyword evidence="4 5" id="KW-0479">Metal-binding</keyword>
<gene>
    <name evidence="6" type="ORF">SAMN02745752_00259</name>
</gene>
<organism evidence="6 7">
    <name type="scientific">Marinospirillum alkaliphilum DSM 21637</name>
    <dbReference type="NCBI Taxonomy" id="1122209"/>
    <lineage>
        <taxon>Bacteria</taxon>
        <taxon>Pseudomonadati</taxon>
        <taxon>Pseudomonadota</taxon>
        <taxon>Gammaproteobacteria</taxon>
        <taxon>Oceanospirillales</taxon>
        <taxon>Oceanospirillaceae</taxon>
        <taxon>Marinospirillum</taxon>
    </lineage>
</organism>
<dbReference type="STRING" id="1122209.SAMN02745752_00259"/>
<dbReference type="AlphaFoldDB" id="A0A1K1TR63"/>
<proteinExistence type="inferred from homology"/>
<feature type="binding site" evidence="5">
    <location>
        <position position="102"/>
    </location>
    <ligand>
        <name>a divalent metal cation</name>
        <dbReference type="ChEBI" id="CHEBI:60240"/>
        <label>1</label>
    </ligand>
</feature>
<dbReference type="Gene3D" id="3.40.1390.30">
    <property type="entry name" value="NIF3 (NGG1p interacting factor 3)-like"/>
    <property type="match status" value="2"/>
</dbReference>
<dbReference type="OrthoDB" id="9800881at2"/>
<evidence type="ECO:0000313" key="7">
    <source>
        <dbReference type="Proteomes" id="UP000182350"/>
    </source>
</evidence>
<feature type="binding site" evidence="5">
    <location>
        <position position="219"/>
    </location>
    <ligand>
        <name>a divalent metal cation</name>
        <dbReference type="ChEBI" id="CHEBI:60240"/>
        <label>1</label>
    </ligand>
</feature>
<dbReference type="GO" id="GO:0005737">
    <property type="term" value="C:cytoplasm"/>
    <property type="evidence" value="ECO:0007669"/>
    <property type="project" value="TreeGrafter"/>
</dbReference>
<feature type="binding site" evidence="5">
    <location>
        <position position="64"/>
    </location>
    <ligand>
        <name>a divalent metal cation</name>
        <dbReference type="ChEBI" id="CHEBI:60240"/>
        <label>2</label>
    </ligand>
</feature>
<feature type="binding site" evidence="5">
    <location>
        <position position="223"/>
    </location>
    <ligand>
        <name>a divalent metal cation</name>
        <dbReference type="ChEBI" id="CHEBI:60240"/>
        <label>1</label>
    </ligand>
</feature>
<accession>A0A1K1TR63</accession>
<comment type="similarity">
    <text evidence="1">Belongs to the GTP cyclohydrolase I type 2/NIF3 family.</text>
</comment>
<dbReference type="EMBL" id="FPJW01000001">
    <property type="protein sequence ID" value="SFX02523.1"/>
    <property type="molecule type" value="Genomic_DNA"/>
</dbReference>
<dbReference type="SUPFAM" id="SSF102705">
    <property type="entry name" value="NIF3 (NGG1p interacting factor 3)-like"/>
    <property type="match status" value="1"/>
</dbReference>
<dbReference type="PANTHER" id="PTHR13799:SF14">
    <property type="entry name" value="GTP CYCLOHYDROLASE 1 TYPE 2 HOMOLOG"/>
    <property type="match status" value="1"/>
</dbReference>
<dbReference type="Pfam" id="PF01784">
    <property type="entry name" value="DUF34_NIF3"/>
    <property type="match status" value="1"/>
</dbReference>
<evidence type="ECO:0000256" key="3">
    <source>
        <dbReference type="ARBA" id="ARBA00022112"/>
    </source>
</evidence>
<protein>
    <recommendedName>
        <fullName evidence="3">GTP cyclohydrolase 1 type 2 homolog</fullName>
    </recommendedName>
</protein>
<dbReference type="InterPro" id="IPR002678">
    <property type="entry name" value="DUF34/NIF3"/>
</dbReference>
<evidence type="ECO:0000256" key="1">
    <source>
        <dbReference type="ARBA" id="ARBA00006964"/>
    </source>
</evidence>
<comment type="subunit">
    <text evidence="2">Homohexamer.</text>
</comment>
<sequence length="251" mass="27311">MVRLVDLVQLLDSHLEVAAFQDYCPNGLQIEGRSEVQRVVTGVTASQALIDAAIARDADALLVHHGYFWKGESLPLTGIKGRRVASLMQRGISLLAYHLPLDAHPVHGNNQQLAEVLDLDVTGSMEGGGWSFGLTGQLRQAWEARDLVVHLEQRLGQRPLHLQGHDRPIRTLAWCTGAAQGGIVRAAELGVDAYISGEVSEQTLHQARELGIDYFAAGHHATERYGVKALGGWLAANLGIECEFVDIHNPV</sequence>